<organism evidence="1 2">
    <name type="scientific">Marivirga sericea</name>
    <dbReference type="NCBI Taxonomy" id="1028"/>
    <lineage>
        <taxon>Bacteria</taxon>
        <taxon>Pseudomonadati</taxon>
        <taxon>Bacteroidota</taxon>
        <taxon>Cytophagia</taxon>
        <taxon>Cytophagales</taxon>
        <taxon>Marivirgaceae</taxon>
        <taxon>Marivirga</taxon>
    </lineage>
</organism>
<dbReference type="AlphaFoldDB" id="A0A1X7L382"/>
<dbReference type="RefSeq" id="WP_085518583.1">
    <property type="nucleotide sequence ID" value="NZ_FXAW01000008.1"/>
</dbReference>
<reference evidence="2" key="1">
    <citation type="submission" date="2017-04" db="EMBL/GenBank/DDBJ databases">
        <authorList>
            <person name="Varghese N."/>
            <person name="Submissions S."/>
        </authorList>
    </citation>
    <scope>NUCLEOTIDE SEQUENCE [LARGE SCALE GENOMIC DNA]</scope>
    <source>
        <strain evidence="2">DSM 4125</strain>
    </source>
</reference>
<dbReference type="OrthoDB" id="1163801at2"/>
<protein>
    <recommendedName>
        <fullName evidence="3">HTH domain-containing protein</fullName>
    </recommendedName>
</protein>
<dbReference type="EMBL" id="FXAW01000008">
    <property type="protein sequence ID" value="SMG48318.1"/>
    <property type="molecule type" value="Genomic_DNA"/>
</dbReference>
<keyword evidence="2" id="KW-1185">Reference proteome</keyword>
<dbReference type="Proteomes" id="UP000193804">
    <property type="component" value="Unassembled WGS sequence"/>
</dbReference>
<accession>A0A1X7L382</accession>
<evidence type="ECO:0000313" key="1">
    <source>
        <dbReference type="EMBL" id="SMG48318.1"/>
    </source>
</evidence>
<proteinExistence type="predicted"/>
<sequence>MSRLFPKMVDKLNRIDQLIRMKATGQPHELASRLDISPSTLYEYIEIMRSVLLAPIRYCHIKRSYVYEKDGKLQIGFKNQQQLNRIG</sequence>
<gene>
    <name evidence="1" type="ORF">SAMN05661096_03448</name>
</gene>
<evidence type="ECO:0008006" key="3">
    <source>
        <dbReference type="Google" id="ProtNLM"/>
    </source>
</evidence>
<dbReference type="STRING" id="1028.SAMN05661096_03448"/>
<evidence type="ECO:0000313" key="2">
    <source>
        <dbReference type="Proteomes" id="UP000193804"/>
    </source>
</evidence>
<name>A0A1X7L382_9BACT</name>